<dbReference type="InterPro" id="IPR002241">
    <property type="entry name" value="Glyco_hydro_27"/>
</dbReference>
<dbReference type="SUPFAM" id="SSF51011">
    <property type="entry name" value="Glycosyl hydrolase domain"/>
    <property type="match status" value="1"/>
</dbReference>
<dbReference type="InterPro" id="IPR013780">
    <property type="entry name" value="Glyco_hydro_b"/>
</dbReference>
<accession>A0A5P1E1W5</accession>
<dbReference type="Pfam" id="PF17801">
    <property type="entry name" value="Melibiase_C"/>
    <property type="match status" value="1"/>
</dbReference>
<feature type="domain" description="Alpha galactosidase C-terminal" evidence="8">
    <location>
        <begin position="32"/>
        <end position="111"/>
    </location>
</feature>
<evidence type="ECO:0000259" key="8">
    <source>
        <dbReference type="Pfam" id="PF17801"/>
    </source>
</evidence>
<evidence type="ECO:0000256" key="3">
    <source>
        <dbReference type="ARBA" id="ARBA00012755"/>
    </source>
</evidence>
<keyword evidence="6" id="KW-1015">Disulfide bond</keyword>
<keyword evidence="4" id="KW-0732">Signal</keyword>
<dbReference type="Gene3D" id="3.20.20.70">
    <property type="entry name" value="Aldolase class I"/>
    <property type="match status" value="1"/>
</dbReference>
<keyword evidence="7" id="KW-0326">Glycosidase</keyword>
<comment type="similarity">
    <text evidence="2">Belongs to the glycosyl hydrolase 27 family.</text>
</comment>
<evidence type="ECO:0000256" key="7">
    <source>
        <dbReference type="ARBA" id="ARBA00023295"/>
    </source>
</evidence>
<dbReference type="EMBL" id="CM007390">
    <property type="protein sequence ID" value="ONK56612.1"/>
    <property type="molecule type" value="Genomic_DNA"/>
</dbReference>
<dbReference type="GO" id="GO:0004557">
    <property type="term" value="F:alpha-galactosidase activity"/>
    <property type="evidence" value="ECO:0007669"/>
    <property type="project" value="UniProtKB-EC"/>
</dbReference>
<dbReference type="GO" id="GO:0005975">
    <property type="term" value="P:carbohydrate metabolic process"/>
    <property type="evidence" value="ECO:0007669"/>
    <property type="project" value="InterPro"/>
</dbReference>
<evidence type="ECO:0000256" key="6">
    <source>
        <dbReference type="ARBA" id="ARBA00023157"/>
    </source>
</evidence>
<dbReference type="EC" id="3.2.1.22" evidence="3"/>
<dbReference type="PANTHER" id="PTHR11452:SF85">
    <property type="entry name" value="ALPHA-GALACTOSIDASE"/>
    <property type="match status" value="1"/>
</dbReference>
<evidence type="ECO:0000256" key="4">
    <source>
        <dbReference type="ARBA" id="ARBA00022729"/>
    </source>
</evidence>
<evidence type="ECO:0000256" key="5">
    <source>
        <dbReference type="ARBA" id="ARBA00022801"/>
    </source>
</evidence>
<dbReference type="InterPro" id="IPR041233">
    <property type="entry name" value="Melibiase_C"/>
</dbReference>
<protein>
    <recommendedName>
        <fullName evidence="3">alpha-galactosidase</fullName>
        <ecNumber evidence="3">3.2.1.22</ecNumber>
    </recommendedName>
</protein>
<dbReference type="Proteomes" id="UP000243459">
    <property type="component" value="Chromosome 10"/>
</dbReference>
<sequence>MTKETVEILTNKEVIAVNQDPLGVQAKKVRMEGDLEIWAGPLSGYRTAVVLLNRAKMGEPTTIIANWDDLAIPPNMLMEARDLWKHETLKEPIQDKLNVNVGPHSCRMFILTPILPVA</sequence>
<name>A0A5P1E1W5_ASPOF</name>
<dbReference type="GO" id="GO:0009505">
    <property type="term" value="C:plant-type cell wall"/>
    <property type="evidence" value="ECO:0007669"/>
    <property type="project" value="TreeGrafter"/>
</dbReference>
<organism evidence="9 10">
    <name type="scientific">Asparagus officinalis</name>
    <name type="common">Garden asparagus</name>
    <dbReference type="NCBI Taxonomy" id="4686"/>
    <lineage>
        <taxon>Eukaryota</taxon>
        <taxon>Viridiplantae</taxon>
        <taxon>Streptophyta</taxon>
        <taxon>Embryophyta</taxon>
        <taxon>Tracheophyta</taxon>
        <taxon>Spermatophyta</taxon>
        <taxon>Magnoliopsida</taxon>
        <taxon>Liliopsida</taxon>
        <taxon>Asparagales</taxon>
        <taxon>Asparagaceae</taxon>
        <taxon>Asparagoideae</taxon>
        <taxon>Asparagus</taxon>
    </lineage>
</organism>
<dbReference type="Gene3D" id="2.60.40.1180">
    <property type="entry name" value="Golgi alpha-mannosidase II"/>
    <property type="match status" value="1"/>
</dbReference>
<dbReference type="OMA" id="ITANWND"/>
<evidence type="ECO:0000313" key="10">
    <source>
        <dbReference type="Proteomes" id="UP000243459"/>
    </source>
</evidence>
<dbReference type="AlphaFoldDB" id="A0A5P1E1W5"/>
<gene>
    <name evidence="9" type="ORF">A4U43_C10F10720</name>
</gene>
<dbReference type="FunFam" id="2.60.40.1180:FF:000008">
    <property type="entry name" value="Alpha-galactosidase"/>
    <property type="match status" value="1"/>
</dbReference>
<keyword evidence="5" id="KW-0378">Hydrolase</keyword>
<proteinExistence type="inferred from homology"/>
<reference evidence="10" key="1">
    <citation type="journal article" date="2017" name="Nat. Commun.">
        <title>The asparagus genome sheds light on the origin and evolution of a young Y chromosome.</title>
        <authorList>
            <person name="Harkess A."/>
            <person name="Zhou J."/>
            <person name="Xu C."/>
            <person name="Bowers J.E."/>
            <person name="Van der Hulst R."/>
            <person name="Ayyampalayam S."/>
            <person name="Mercati F."/>
            <person name="Riccardi P."/>
            <person name="McKain M.R."/>
            <person name="Kakrana A."/>
            <person name="Tang H."/>
            <person name="Ray J."/>
            <person name="Groenendijk J."/>
            <person name="Arikit S."/>
            <person name="Mathioni S.M."/>
            <person name="Nakano M."/>
            <person name="Shan H."/>
            <person name="Telgmann-Rauber A."/>
            <person name="Kanno A."/>
            <person name="Yue Z."/>
            <person name="Chen H."/>
            <person name="Li W."/>
            <person name="Chen Y."/>
            <person name="Xu X."/>
            <person name="Zhang Y."/>
            <person name="Luo S."/>
            <person name="Chen H."/>
            <person name="Gao J."/>
            <person name="Mao Z."/>
            <person name="Pires J.C."/>
            <person name="Luo M."/>
            <person name="Kudrna D."/>
            <person name="Wing R.A."/>
            <person name="Meyers B.C."/>
            <person name="Yi K."/>
            <person name="Kong H."/>
            <person name="Lavrijsen P."/>
            <person name="Sunseri F."/>
            <person name="Falavigna A."/>
            <person name="Ye Y."/>
            <person name="Leebens-Mack J.H."/>
            <person name="Chen G."/>
        </authorList>
    </citation>
    <scope>NUCLEOTIDE SEQUENCE [LARGE SCALE GENOMIC DNA]</scope>
    <source>
        <strain evidence="10">cv. DH0086</strain>
    </source>
</reference>
<evidence type="ECO:0000313" key="9">
    <source>
        <dbReference type="EMBL" id="ONK56612.1"/>
    </source>
</evidence>
<keyword evidence="10" id="KW-1185">Reference proteome</keyword>
<dbReference type="Gramene" id="ONK56612">
    <property type="protein sequence ID" value="ONK56612"/>
    <property type="gene ID" value="A4U43_C10F10720"/>
</dbReference>
<dbReference type="PANTHER" id="PTHR11452">
    <property type="entry name" value="ALPHA-GALACTOSIDASE/ALPHA-N-ACETYLGALACTOSAMINIDASE"/>
    <property type="match status" value="1"/>
</dbReference>
<dbReference type="InterPro" id="IPR013785">
    <property type="entry name" value="Aldolase_TIM"/>
</dbReference>
<evidence type="ECO:0000256" key="2">
    <source>
        <dbReference type="ARBA" id="ARBA00009743"/>
    </source>
</evidence>
<evidence type="ECO:0000256" key="1">
    <source>
        <dbReference type="ARBA" id="ARBA00001255"/>
    </source>
</evidence>
<comment type="catalytic activity">
    <reaction evidence="1">
        <text>Hydrolysis of terminal, non-reducing alpha-D-galactose residues in alpha-D-galactosides, including galactose oligosaccharides, galactomannans and galactolipids.</text>
        <dbReference type="EC" id="3.2.1.22"/>
    </reaction>
</comment>